<sequence>MAPPLPKDLEKQVGPAASEGRKAAFLNGFVLGSAVGLGLAMMFVAAEGVHRIIFWVLVFVLGMVWVLAGVRARHKQEQRSYQYRDREEDEDVQENPDRQ</sequence>
<feature type="transmembrane region" description="Helical" evidence="2">
    <location>
        <begin position="24"/>
        <end position="46"/>
    </location>
</feature>
<comment type="caution">
    <text evidence="3">The sequence shown here is derived from an EMBL/GenBank/DDBJ whole genome shotgun (WGS) entry which is preliminary data.</text>
</comment>
<feature type="region of interest" description="Disordered" evidence="1">
    <location>
        <begin position="74"/>
        <end position="99"/>
    </location>
</feature>
<evidence type="ECO:0000313" key="3">
    <source>
        <dbReference type="EMBL" id="RMB04506.1"/>
    </source>
</evidence>
<keyword evidence="2" id="KW-0472">Membrane</keyword>
<dbReference type="EMBL" id="REFR01000013">
    <property type="protein sequence ID" value="RMB04506.1"/>
    <property type="molecule type" value="Genomic_DNA"/>
</dbReference>
<evidence type="ECO:0000256" key="1">
    <source>
        <dbReference type="SAM" id="MobiDB-lite"/>
    </source>
</evidence>
<accession>A0A3M0CCN6</accession>
<feature type="compositionally biased region" description="Acidic residues" evidence="1">
    <location>
        <begin position="87"/>
        <end position="99"/>
    </location>
</feature>
<proteinExistence type="predicted"/>
<keyword evidence="4" id="KW-1185">Reference proteome</keyword>
<evidence type="ECO:0000313" key="4">
    <source>
        <dbReference type="Proteomes" id="UP000271227"/>
    </source>
</evidence>
<dbReference type="RefSeq" id="WP_121939441.1">
    <property type="nucleotide sequence ID" value="NZ_REFR01000013.1"/>
</dbReference>
<dbReference type="InParanoid" id="A0A3M0CCN6"/>
<evidence type="ECO:0000256" key="2">
    <source>
        <dbReference type="SAM" id="Phobius"/>
    </source>
</evidence>
<keyword evidence="2" id="KW-0812">Transmembrane</keyword>
<dbReference type="Proteomes" id="UP000271227">
    <property type="component" value="Unassembled WGS sequence"/>
</dbReference>
<keyword evidence="2" id="KW-1133">Transmembrane helix</keyword>
<name>A0A3M0CCN6_9PROT</name>
<organism evidence="3 4">
    <name type="scientific">Eilatimonas milleporae</name>
    <dbReference type="NCBI Taxonomy" id="911205"/>
    <lineage>
        <taxon>Bacteria</taxon>
        <taxon>Pseudomonadati</taxon>
        <taxon>Pseudomonadota</taxon>
        <taxon>Alphaproteobacteria</taxon>
        <taxon>Kordiimonadales</taxon>
        <taxon>Kordiimonadaceae</taxon>
        <taxon>Eilatimonas</taxon>
    </lineage>
</organism>
<dbReference type="AlphaFoldDB" id="A0A3M0CCN6"/>
<protein>
    <submittedName>
        <fullName evidence="3">Uncharacterized protein</fullName>
    </submittedName>
</protein>
<feature type="compositionally biased region" description="Basic and acidic residues" evidence="1">
    <location>
        <begin position="75"/>
        <end position="86"/>
    </location>
</feature>
<gene>
    <name evidence="3" type="ORF">BXY39_2770</name>
</gene>
<feature type="transmembrane region" description="Helical" evidence="2">
    <location>
        <begin position="52"/>
        <end position="70"/>
    </location>
</feature>
<reference evidence="3 4" key="1">
    <citation type="submission" date="2018-10" db="EMBL/GenBank/DDBJ databases">
        <title>Genomic Encyclopedia of Archaeal and Bacterial Type Strains, Phase II (KMG-II): from individual species to whole genera.</title>
        <authorList>
            <person name="Goeker M."/>
        </authorList>
    </citation>
    <scope>NUCLEOTIDE SEQUENCE [LARGE SCALE GENOMIC DNA]</scope>
    <source>
        <strain evidence="3 4">DSM 25217</strain>
    </source>
</reference>